<evidence type="ECO:0000256" key="3">
    <source>
        <dbReference type="ARBA" id="ARBA00022722"/>
    </source>
</evidence>
<dbReference type="InterPro" id="IPR050951">
    <property type="entry name" value="Retrovirus_Pol_polyprotein"/>
</dbReference>
<reference evidence="8" key="1">
    <citation type="submission" date="2018-05" db="EMBL/GenBank/DDBJ databases">
        <title>Draft genome of Mucuna pruriens seed.</title>
        <authorList>
            <person name="Nnadi N.E."/>
            <person name="Vos R."/>
            <person name="Hasami M.H."/>
            <person name="Devisetty U.K."/>
            <person name="Aguiy J.C."/>
        </authorList>
    </citation>
    <scope>NUCLEOTIDE SEQUENCE [LARGE SCALE GENOMIC DNA]</scope>
    <source>
        <strain evidence="8">JCA_2017</strain>
    </source>
</reference>
<evidence type="ECO:0000256" key="1">
    <source>
        <dbReference type="ARBA" id="ARBA00022679"/>
    </source>
</evidence>
<evidence type="ECO:0000256" key="2">
    <source>
        <dbReference type="ARBA" id="ARBA00022695"/>
    </source>
</evidence>
<evidence type="ECO:0000313" key="8">
    <source>
        <dbReference type="EMBL" id="RDX68975.1"/>
    </source>
</evidence>
<dbReference type="InterPro" id="IPR001584">
    <property type="entry name" value="Integrase_cat-core"/>
</dbReference>
<organism evidence="8 9">
    <name type="scientific">Mucuna pruriens</name>
    <name type="common">Velvet bean</name>
    <name type="synonym">Dolichos pruriens</name>
    <dbReference type="NCBI Taxonomy" id="157652"/>
    <lineage>
        <taxon>Eukaryota</taxon>
        <taxon>Viridiplantae</taxon>
        <taxon>Streptophyta</taxon>
        <taxon>Embryophyta</taxon>
        <taxon>Tracheophyta</taxon>
        <taxon>Spermatophyta</taxon>
        <taxon>Magnoliopsida</taxon>
        <taxon>eudicotyledons</taxon>
        <taxon>Gunneridae</taxon>
        <taxon>Pentapetalae</taxon>
        <taxon>rosids</taxon>
        <taxon>fabids</taxon>
        <taxon>Fabales</taxon>
        <taxon>Fabaceae</taxon>
        <taxon>Papilionoideae</taxon>
        <taxon>50 kb inversion clade</taxon>
        <taxon>NPAAA clade</taxon>
        <taxon>indigoferoid/millettioid clade</taxon>
        <taxon>Phaseoleae</taxon>
        <taxon>Mucuna</taxon>
    </lineage>
</organism>
<evidence type="ECO:0000256" key="4">
    <source>
        <dbReference type="ARBA" id="ARBA00022759"/>
    </source>
</evidence>
<keyword evidence="3" id="KW-0540">Nuclease</keyword>
<dbReference type="SUPFAM" id="SSF56672">
    <property type="entry name" value="DNA/RNA polymerases"/>
    <property type="match status" value="1"/>
</dbReference>
<evidence type="ECO:0000259" key="7">
    <source>
        <dbReference type="PROSITE" id="PS50994"/>
    </source>
</evidence>
<dbReference type="GO" id="GO:0016787">
    <property type="term" value="F:hydrolase activity"/>
    <property type="evidence" value="ECO:0007669"/>
    <property type="project" value="UniProtKB-KW"/>
</dbReference>
<proteinExistence type="predicted"/>
<dbReference type="EMBL" id="QJKJ01012316">
    <property type="protein sequence ID" value="RDX68975.1"/>
    <property type="molecule type" value="Genomic_DNA"/>
</dbReference>
<keyword evidence="1" id="KW-0808">Transferase</keyword>
<name>A0A371ESE4_MUCPR</name>
<keyword evidence="4" id="KW-0255">Endonuclease</keyword>
<accession>A0A371ESE4</accession>
<dbReference type="AlphaFoldDB" id="A0A371ESE4"/>
<dbReference type="SUPFAM" id="SSF53098">
    <property type="entry name" value="Ribonuclease H-like"/>
    <property type="match status" value="1"/>
</dbReference>
<evidence type="ECO:0000256" key="5">
    <source>
        <dbReference type="ARBA" id="ARBA00022801"/>
    </source>
</evidence>
<dbReference type="OrthoDB" id="10055717at2759"/>
<keyword evidence="5" id="KW-0378">Hydrolase</keyword>
<feature type="non-terminal residue" evidence="8">
    <location>
        <position position="1"/>
    </location>
</feature>
<gene>
    <name evidence="8" type="primary">pol</name>
    <name evidence="8" type="ORF">CR513_51966</name>
</gene>
<evidence type="ECO:0000256" key="6">
    <source>
        <dbReference type="ARBA" id="ARBA00022918"/>
    </source>
</evidence>
<dbReference type="InterPro" id="IPR041373">
    <property type="entry name" value="RT_RNaseH"/>
</dbReference>
<keyword evidence="9" id="KW-1185">Reference proteome</keyword>
<dbReference type="InterPro" id="IPR043502">
    <property type="entry name" value="DNA/RNA_pol_sf"/>
</dbReference>
<dbReference type="GO" id="GO:0015074">
    <property type="term" value="P:DNA integration"/>
    <property type="evidence" value="ECO:0007669"/>
    <property type="project" value="InterPro"/>
</dbReference>
<keyword evidence="2" id="KW-0548">Nucleotidyltransferase</keyword>
<dbReference type="Gene3D" id="3.30.420.10">
    <property type="entry name" value="Ribonuclease H-like superfamily/Ribonuclease H"/>
    <property type="match status" value="1"/>
</dbReference>
<dbReference type="InterPro" id="IPR036397">
    <property type="entry name" value="RNaseH_sf"/>
</dbReference>
<dbReference type="PANTHER" id="PTHR37984:SF5">
    <property type="entry name" value="PROTEIN NYNRIN-LIKE"/>
    <property type="match status" value="1"/>
</dbReference>
<dbReference type="GO" id="GO:0003676">
    <property type="term" value="F:nucleic acid binding"/>
    <property type="evidence" value="ECO:0007669"/>
    <property type="project" value="InterPro"/>
</dbReference>
<sequence length="332" mass="38497">MFALDKFRSYLVSSKIIVFSDHAMLKYLLKKLDAKSRLILWMLLLQEFDLEIKDKKGEENAIVYHLRRLEREADLMSIQDELLDEQILQMTHALPWYVDIYNYLIGSTYIAYKTRLESDVKYYIWDDPYLWRLCNDQIFCRCISKTKTQSVLHFCHLAAGGGHYGSGRTARKVLDSGIDIIGSFSVSQGNTYILLVVDYVSRWVEARATRANDAKTVVEIMKSNIFCKIGVLKALINDQGSHFCNHNMASLLEKYGVVHQVSTTYHPQINDQEEAFSREIKKKSQLERLEPPVRDALWVHRTAYQTLLGISPYQIVFDRACHLPVAIEHRAH</sequence>
<dbReference type="PANTHER" id="PTHR37984">
    <property type="entry name" value="PROTEIN CBG26694"/>
    <property type="match status" value="1"/>
</dbReference>
<dbReference type="Pfam" id="PF00665">
    <property type="entry name" value="rve"/>
    <property type="match status" value="1"/>
</dbReference>
<dbReference type="PROSITE" id="PS50994">
    <property type="entry name" value="INTEGRASE"/>
    <property type="match status" value="1"/>
</dbReference>
<dbReference type="GO" id="GO:0004519">
    <property type="term" value="F:endonuclease activity"/>
    <property type="evidence" value="ECO:0007669"/>
    <property type="project" value="UniProtKB-KW"/>
</dbReference>
<dbReference type="Pfam" id="PF17917">
    <property type="entry name" value="RT_RNaseH"/>
    <property type="match status" value="1"/>
</dbReference>
<keyword evidence="6" id="KW-0695">RNA-directed DNA polymerase</keyword>
<evidence type="ECO:0000313" key="9">
    <source>
        <dbReference type="Proteomes" id="UP000257109"/>
    </source>
</evidence>
<comment type="caution">
    <text evidence="8">The sequence shown here is derived from an EMBL/GenBank/DDBJ whole genome shotgun (WGS) entry which is preliminary data.</text>
</comment>
<dbReference type="Proteomes" id="UP000257109">
    <property type="component" value="Unassembled WGS sequence"/>
</dbReference>
<feature type="domain" description="Integrase catalytic" evidence="7">
    <location>
        <begin position="168"/>
        <end position="332"/>
    </location>
</feature>
<dbReference type="InterPro" id="IPR012337">
    <property type="entry name" value="RNaseH-like_sf"/>
</dbReference>
<protein>
    <submittedName>
        <fullName evidence="8">Pro-Pol polyprotein</fullName>
    </submittedName>
</protein>
<dbReference type="GO" id="GO:0003964">
    <property type="term" value="F:RNA-directed DNA polymerase activity"/>
    <property type="evidence" value="ECO:0007669"/>
    <property type="project" value="UniProtKB-KW"/>
</dbReference>